<reference evidence="1" key="1">
    <citation type="submission" date="2021-01" db="EMBL/GenBank/DDBJ databases">
        <authorList>
            <person name="Kaushik A."/>
        </authorList>
    </citation>
    <scope>NUCLEOTIDE SEQUENCE</scope>
    <source>
        <strain evidence="1">AG6-10EEA</strain>
    </source>
</reference>
<evidence type="ECO:0000313" key="1">
    <source>
        <dbReference type="EMBL" id="CAE6430932.1"/>
    </source>
</evidence>
<dbReference type="Proteomes" id="UP000663853">
    <property type="component" value="Unassembled WGS sequence"/>
</dbReference>
<evidence type="ECO:0000313" key="2">
    <source>
        <dbReference type="Proteomes" id="UP000663853"/>
    </source>
</evidence>
<organism evidence="1 2">
    <name type="scientific">Rhizoctonia solani</name>
    <dbReference type="NCBI Taxonomy" id="456999"/>
    <lineage>
        <taxon>Eukaryota</taxon>
        <taxon>Fungi</taxon>
        <taxon>Dikarya</taxon>
        <taxon>Basidiomycota</taxon>
        <taxon>Agaricomycotina</taxon>
        <taxon>Agaricomycetes</taxon>
        <taxon>Cantharellales</taxon>
        <taxon>Ceratobasidiaceae</taxon>
        <taxon>Rhizoctonia</taxon>
    </lineage>
</organism>
<feature type="non-terminal residue" evidence="1">
    <location>
        <position position="1"/>
    </location>
</feature>
<dbReference type="AlphaFoldDB" id="A0A8H2XMR0"/>
<name>A0A8H2XMR0_9AGAM</name>
<sequence>RLAWQICSTPITTLVKIKGRLGPEDGAGPAGPRKTSEWVIALHDAFKLYGRPQQESFHPYHLNSLMFAYPFEPNLEQLSLDRKVAEAPNPHDDATSIARARLARLLQEKMPSAFSAFTPTADAVQRYSSNSTKFGRWTTAWDGQSWARAYGYHRRDPDSHR</sequence>
<accession>A0A8H2XMR0</accession>
<gene>
    <name evidence="1" type="ORF">RDB_LOCUS23594</name>
</gene>
<comment type="caution">
    <text evidence="1">The sequence shown here is derived from an EMBL/GenBank/DDBJ whole genome shotgun (WGS) entry which is preliminary data.</text>
</comment>
<proteinExistence type="predicted"/>
<protein>
    <submittedName>
        <fullName evidence="1">Uncharacterized protein</fullName>
    </submittedName>
</protein>
<dbReference type="EMBL" id="CAJMXA010000445">
    <property type="protein sequence ID" value="CAE6430932.1"/>
    <property type="molecule type" value="Genomic_DNA"/>
</dbReference>